<dbReference type="Pfam" id="PF04296">
    <property type="entry name" value="YlxR"/>
    <property type="match status" value="1"/>
</dbReference>
<dbReference type="InterPro" id="IPR035931">
    <property type="entry name" value="YlxR-like_sf"/>
</dbReference>
<accession>A0A8J2VKD9</accession>
<reference evidence="2" key="1">
    <citation type="journal article" date="2014" name="Int. J. Syst. Evol. Microbiol.">
        <title>Complete genome sequence of Corynebacterium casei LMG S-19264T (=DSM 44701T), isolated from a smear-ripened cheese.</title>
        <authorList>
            <consortium name="US DOE Joint Genome Institute (JGI-PGF)"/>
            <person name="Walter F."/>
            <person name="Albersmeier A."/>
            <person name="Kalinowski J."/>
            <person name="Ruckert C."/>
        </authorList>
    </citation>
    <scope>NUCLEOTIDE SEQUENCE</scope>
    <source>
        <strain evidence="2">CCM 7684</strain>
    </source>
</reference>
<reference evidence="2" key="2">
    <citation type="submission" date="2020-09" db="EMBL/GenBank/DDBJ databases">
        <authorList>
            <person name="Sun Q."/>
            <person name="Sedlacek I."/>
        </authorList>
    </citation>
    <scope>NUCLEOTIDE SEQUENCE</scope>
    <source>
        <strain evidence="2">CCM 7684</strain>
    </source>
</reference>
<dbReference type="Proteomes" id="UP000602745">
    <property type="component" value="Unassembled WGS sequence"/>
</dbReference>
<gene>
    <name evidence="2" type="ORF">GCM10007276_03060</name>
</gene>
<dbReference type="PANTHER" id="PTHR34215">
    <property type="entry name" value="BLL0784 PROTEIN"/>
    <property type="match status" value="1"/>
</dbReference>
<evidence type="ECO:0000313" key="3">
    <source>
        <dbReference type="Proteomes" id="UP000602745"/>
    </source>
</evidence>
<name>A0A8J2VKD9_9RHOB</name>
<keyword evidence="3" id="KW-1185">Reference proteome</keyword>
<proteinExistence type="predicted"/>
<sequence>MVKPEDDRSATERLCAVTRQVRPVSELVRFVRAPDGSIAPDLKRKLPGRGVWVTAHRSDVAEAVKRRAFSRSLKQEVAVDPALADRVDALYLKAALDLLSLANKAGKVVTGFSKVEALISGGDPVAVLHASDAAPDGVRKIEQILRRAGLESRVRRLAPFDGPQMDLALGRSNVIHAALIADAVSKAFLARADDLARYRENFAAGLSDAAENGMDGPQETDGE</sequence>
<dbReference type="EMBL" id="BMCP01000001">
    <property type="protein sequence ID" value="GGE29288.1"/>
    <property type="molecule type" value="Genomic_DNA"/>
</dbReference>
<dbReference type="Gene3D" id="3.30.1230.10">
    <property type="entry name" value="YlxR-like"/>
    <property type="match status" value="1"/>
</dbReference>
<dbReference type="PANTHER" id="PTHR34215:SF1">
    <property type="entry name" value="YLXR DOMAIN-CONTAINING PROTEIN"/>
    <property type="match status" value="1"/>
</dbReference>
<dbReference type="InterPro" id="IPR007393">
    <property type="entry name" value="YlxR_dom"/>
</dbReference>
<protein>
    <submittedName>
        <fullName evidence="2">DNA-binding protein</fullName>
    </submittedName>
</protein>
<dbReference type="RefSeq" id="WP_188407943.1">
    <property type="nucleotide sequence ID" value="NZ_BMCP01000001.1"/>
</dbReference>
<dbReference type="GO" id="GO:0003677">
    <property type="term" value="F:DNA binding"/>
    <property type="evidence" value="ECO:0007669"/>
    <property type="project" value="UniProtKB-KW"/>
</dbReference>
<evidence type="ECO:0000313" key="2">
    <source>
        <dbReference type="EMBL" id="GGE29288.1"/>
    </source>
</evidence>
<dbReference type="InterPro" id="IPR037465">
    <property type="entry name" value="YlxR"/>
</dbReference>
<dbReference type="SUPFAM" id="SSF55315">
    <property type="entry name" value="L30e-like"/>
    <property type="match status" value="1"/>
</dbReference>
<keyword evidence="2" id="KW-0238">DNA-binding</keyword>
<evidence type="ECO:0000259" key="1">
    <source>
        <dbReference type="Pfam" id="PF04296"/>
    </source>
</evidence>
<organism evidence="2 3">
    <name type="scientific">Agaricicola taiwanensis</name>
    <dbReference type="NCBI Taxonomy" id="591372"/>
    <lineage>
        <taxon>Bacteria</taxon>
        <taxon>Pseudomonadati</taxon>
        <taxon>Pseudomonadota</taxon>
        <taxon>Alphaproteobacteria</taxon>
        <taxon>Rhodobacterales</taxon>
        <taxon>Paracoccaceae</taxon>
        <taxon>Agaricicola</taxon>
    </lineage>
</organism>
<dbReference type="SUPFAM" id="SSF64376">
    <property type="entry name" value="YlxR-like"/>
    <property type="match status" value="1"/>
</dbReference>
<dbReference type="AlphaFoldDB" id="A0A8J2VKD9"/>
<feature type="domain" description="YlxR" evidence="1">
    <location>
        <begin position="13"/>
        <end position="87"/>
    </location>
</feature>
<dbReference type="InterPro" id="IPR029064">
    <property type="entry name" value="Ribosomal_eL30-like_sf"/>
</dbReference>
<dbReference type="NCBIfam" id="NF006622">
    <property type="entry name" value="PRK09190.1"/>
    <property type="match status" value="1"/>
</dbReference>
<dbReference type="CDD" id="cd00279">
    <property type="entry name" value="YlxR"/>
    <property type="match status" value="1"/>
</dbReference>
<comment type="caution">
    <text evidence="2">The sequence shown here is derived from an EMBL/GenBank/DDBJ whole genome shotgun (WGS) entry which is preliminary data.</text>
</comment>
<dbReference type="Gene3D" id="3.30.1330.30">
    <property type="match status" value="1"/>
</dbReference>